<gene>
    <name evidence="1" type="ORF">LDC_0583</name>
</gene>
<name>D9PGD6_9ZZZZ</name>
<dbReference type="Pfam" id="PF18143">
    <property type="entry name" value="HAD_SAK_2"/>
    <property type="match status" value="1"/>
</dbReference>
<dbReference type="AlphaFoldDB" id="D9PGD6"/>
<sequence>MKTAPIVFLDFDGVTHPAHCTTEKLFTCLPLIEAVLRRHARAEIVISSSWREVHPLKELREFFADDIALRILGSTPVIPRNESMPAETNLRQSECETWLALHRTD</sequence>
<organism evidence="1">
    <name type="scientific">sediment metagenome</name>
    <dbReference type="NCBI Taxonomy" id="749907"/>
    <lineage>
        <taxon>unclassified sequences</taxon>
        <taxon>metagenomes</taxon>
        <taxon>ecological metagenomes</taxon>
    </lineage>
</organism>
<comment type="caution">
    <text evidence="1">The sequence shown here is derived from an EMBL/GenBank/DDBJ whole genome shotgun (WGS) entry which is preliminary data.</text>
</comment>
<dbReference type="EMBL" id="ADZX01000221">
    <property type="protein sequence ID" value="EFK97379.1"/>
    <property type="molecule type" value="Genomic_DNA"/>
</dbReference>
<evidence type="ECO:0000313" key="1">
    <source>
        <dbReference type="EMBL" id="EFK97379.1"/>
    </source>
</evidence>
<accession>D9PGD6</accession>
<protein>
    <submittedName>
        <fullName evidence="1">Uncharacterized protein</fullName>
    </submittedName>
</protein>
<proteinExistence type="predicted"/>
<reference evidence="1" key="1">
    <citation type="submission" date="2010-07" db="EMBL/GenBank/DDBJ databases">
        <authorList>
            <consortium name="CONSOLIDER consortium CSD2007-00005"/>
            <person name="Guazzaroni M.-E."/>
            <person name="Richter M."/>
            <person name="Garcia-Salamanca A."/>
            <person name="Yarza P."/>
            <person name="Ferrer M."/>
        </authorList>
    </citation>
    <scope>NUCLEOTIDE SEQUENCE</scope>
</reference>
<reference evidence="1" key="2">
    <citation type="journal article" date="2011" name="Microb. Ecol.">
        <title>Taxonomic and Functional Metagenomic Profiling of the Microbial Community in the Anoxic Sediment of a Sub-saline Shallow Lake (Laguna de Carrizo, Central Spain).</title>
        <authorList>
            <person name="Ferrer M."/>
            <person name="Guazzaroni M.E."/>
            <person name="Richter M."/>
            <person name="Garcia-Salamanca A."/>
            <person name="Yarza P."/>
            <person name="Suarez-Suarez A."/>
            <person name="Solano J."/>
            <person name="Alcaide M."/>
            <person name="van Dillewijn P."/>
            <person name="Molina-Henares M.A."/>
            <person name="Lopez-Cortes N."/>
            <person name="Al-Ramahi Y."/>
            <person name="Guerrero C."/>
            <person name="Acosta A."/>
            <person name="de Eugenio L.I."/>
            <person name="Martinez V."/>
            <person name="Marques S."/>
            <person name="Rojo F."/>
            <person name="Santero E."/>
            <person name="Genilloud O."/>
            <person name="Perez-Perez J."/>
            <person name="Rossello-Mora R."/>
            <person name="Ramos J.L."/>
        </authorList>
    </citation>
    <scope>NUCLEOTIDE SEQUENCE</scope>
</reference>
<feature type="non-terminal residue" evidence="1">
    <location>
        <position position="105"/>
    </location>
</feature>